<sequence length="1228" mass="132862">MRAISFAIAGNNRLGARLFAALHDMGHDVVPLTRSSGPLAEMAAQLGVVVPEAGAAPVSVEWRIDCADRNAEHDRIADEIACNASQVLTFRARSQSFPPSGATLSWQWPGPRGLVDVATVDCTFVSPRCGADLVAQIDAEAETMLVDIVSQLGRDVLTPESLAARPISALSALSAHAAGAPGSIELDLHDLAGWHASNDTARTFALEPSLPEMVSRRAVATPTAIALRDAHGDVDYQTFVAASMKLANELAALLPNVPSADGSPQVVAVRLPKSRLLYTAILGAIGAGAAYAPLDPSFPPERVRQIVEQSRAVCLITDDDFDASALDGLDGLDVRIIRLRSLDVADIAIDVSAWPVERFADRASRCAITIFTSGSTGTPKGVMLTHRNIVHFCHWYRDYIGMDASSRALQFCTVAFDVSLLDIFPTFLAGATLVIPTEAQRHALDELSALIEREAVTHAFLPPALLGVMPDAQWPALRHLLTGGDVCFPETIARWSQGREFHNIFGPAECTVLVSIARLTAGDSNRLIGRPMANVRCYVLTETGQPALTGEPGELCVAGAGVANGYLHRPDLTERSFVPNPFAQHEGEWPRAHDEKLYRTGDIVQWDDEGWLHFVGRRDAQVKIRGFRVELGEIESTALATGLFGQCACVVDERKRIRGFVARPLTTGATGDALRDLLVARLPDYMVPYEIVVLDALPATNNGKIDRGALSRLSVQRASPDEARATEPLTETETNLRALWARLLDLEPFEIGKDDSFFNLGGHSLLVSRLMLAVKKEFGGNAPLARFMERPTIAALASLLANDDVNKGERIPQRVFDDMVLPDDVRPVDGLRPAANGARAVLLTGANGFLGTFIAAELIAQTSATIHCLVRAATQKEGEARLAQALQANGLAALVGHPRLKVVLGDLAQPRLGLSPQTWRTLARDIDAIYHNGAHVNHVYDYPYLYDANVGATLELLRLACEFRNKSMHFVSTLSAASAVDADGHVLEQGPARNAPAFVNNGYNVTKWVAEHLVWEAAERGIDATILRPGNITGVAATGLCQPTRNRILLLVKGSLQLGAAPAGDTDFDFTPVDFLARAIVRCTTDPQRDLRVFHLQNPQPLTWEDYLGALAQCGYSLALEEPADWRNRLTSIDETNALFDVVAFYLDDSQEDIGDMARIAHRQTAHALARLELPYPRKDADLLAQHFRYLIDSGFLPAPAGSSISPQRNERETEAVTEAVTEAASVA</sequence>
<keyword evidence="5" id="KW-1185">Reference proteome</keyword>
<dbReference type="SUPFAM" id="SSF56801">
    <property type="entry name" value="Acetyl-CoA synthetase-like"/>
    <property type="match status" value="1"/>
</dbReference>
<dbReference type="InterPro" id="IPR009081">
    <property type="entry name" value="PP-bd_ACP"/>
</dbReference>
<dbReference type="SUPFAM" id="SSF51735">
    <property type="entry name" value="NAD(P)-binding Rossmann-fold domains"/>
    <property type="match status" value="1"/>
</dbReference>
<keyword evidence="1" id="KW-0596">Phosphopantetheine</keyword>
<dbReference type="Gene3D" id="3.40.50.720">
    <property type="entry name" value="NAD(P)-binding Rossmann-like Domain"/>
    <property type="match status" value="1"/>
</dbReference>
<dbReference type="PANTHER" id="PTHR44845">
    <property type="entry name" value="CARRIER DOMAIN-CONTAINING PROTEIN"/>
    <property type="match status" value="1"/>
</dbReference>
<dbReference type="Pfam" id="PF00501">
    <property type="entry name" value="AMP-binding"/>
    <property type="match status" value="1"/>
</dbReference>
<dbReference type="EMBL" id="CABPSQ010000005">
    <property type="protein sequence ID" value="VVE69235.1"/>
    <property type="molecule type" value="Genomic_DNA"/>
</dbReference>
<dbReference type="InterPro" id="IPR036291">
    <property type="entry name" value="NAD(P)-bd_dom_sf"/>
</dbReference>
<name>A0A5E5A9L1_9BURK</name>
<dbReference type="PROSITE" id="PS50075">
    <property type="entry name" value="CARRIER"/>
    <property type="match status" value="1"/>
</dbReference>
<dbReference type="Gene3D" id="3.30.300.30">
    <property type="match status" value="1"/>
</dbReference>
<proteinExistence type="predicted"/>
<dbReference type="SUPFAM" id="SSF47336">
    <property type="entry name" value="ACP-like"/>
    <property type="match status" value="1"/>
</dbReference>
<evidence type="ECO:0000256" key="1">
    <source>
        <dbReference type="ARBA" id="ARBA00022450"/>
    </source>
</evidence>
<dbReference type="InterPro" id="IPR045851">
    <property type="entry name" value="AMP-bd_C_sf"/>
</dbReference>
<dbReference type="Pfam" id="PF07993">
    <property type="entry name" value="NAD_binding_4"/>
    <property type="match status" value="1"/>
</dbReference>
<organism evidence="4 5">
    <name type="scientific">Pandoraea captiosa</name>
    <dbReference type="NCBI Taxonomy" id="2508302"/>
    <lineage>
        <taxon>Bacteria</taxon>
        <taxon>Pseudomonadati</taxon>
        <taxon>Pseudomonadota</taxon>
        <taxon>Betaproteobacteria</taxon>
        <taxon>Burkholderiales</taxon>
        <taxon>Burkholderiaceae</taxon>
        <taxon>Pandoraea</taxon>
    </lineage>
</organism>
<dbReference type="NCBIfam" id="TIGR01746">
    <property type="entry name" value="Thioester-redct"/>
    <property type="match status" value="1"/>
</dbReference>
<dbReference type="AlphaFoldDB" id="A0A5E5A9L1"/>
<gene>
    <name evidence="4" type="ORF">PCA31118_03123</name>
</gene>
<dbReference type="InterPro" id="IPR000873">
    <property type="entry name" value="AMP-dep_synth/lig_dom"/>
</dbReference>
<evidence type="ECO:0000259" key="3">
    <source>
        <dbReference type="PROSITE" id="PS50075"/>
    </source>
</evidence>
<accession>A0A5E5A9L1</accession>
<feature type="domain" description="Carrier" evidence="3">
    <location>
        <begin position="727"/>
        <end position="804"/>
    </location>
</feature>
<dbReference type="Pfam" id="PF00550">
    <property type="entry name" value="PP-binding"/>
    <property type="match status" value="1"/>
</dbReference>
<dbReference type="PANTHER" id="PTHR44845:SF6">
    <property type="entry name" value="BETA-ALANINE-ACTIVATING ENZYME"/>
    <property type="match status" value="1"/>
</dbReference>
<dbReference type="NCBIfam" id="TIGR01733">
    <property type="entry name" value="AA-adenyl-dom"/>
    <property type="match status" value="1"/>
</dbReference>
<dbReference type="Pfam" id="PF13193">
    <property type="entry name" value="AMP-binding_C"/>
    <property type="match status" value="1"/>
</dbReference>
<keyword evidence="2" id="KW-0597">Phosphoprotein</keyword>
<dbReference type="Gene3D" id="1.10.1200.10">
    <property type="entry name" value="ACP-like"/>
    <property type="match status" value="1"/>
</dbReference>
<dbReference type="Gene3D" id="3.40.50.12780">
    <property type="entry name" value="N-terminal domain of ligase-like"/>
    <property type="match status" value="1"/>
</dbReference>
<dbReference type="CDD" id="cd05235">
    <property type="entry name" value="SDR_e1"/>
    <property type="match status" value="1"/>
</dbReference>
<dbReference type="Proteomes" id="UP000414136">
    <property type="component" value="Unassembled WGS sequence"/>
</dbReference>
<dbReference type="CDD" id="cd05930">
    <property type="entry name" value="A_NRPS"/>
    <property type="match status" value="1"/>
</dbReference>
<evidence type="ECO:0000313" key="4">
    <source>
        <dbReference type="EMBL" id="VVE69235.1"/>
    </source>
</evidence>
<protein>
    <submittedName>
        <fullName evidence="4">Peptide synthetase</fullName>
    </submittedName>
</protein>
<evidence type="ECO:0000256" key="2">
    <source>
        <dbReference type="ARBA" id="ARBA00022553"/>
    </source>
</evidence>
<dbReference type="InterPro" id="IPR025110">
    <property type="entry name" value="AMP-bd_C"/>
</dbReference>
<evidence type="ECO:0000313" key="5">
    <source>
        <dbReference type="Proteomes" id="UP000414136"/>
    </source>
</evidence>
<reference evidence="4 5" key="1">
    <citation type="submission" date="2019-08" db="EMBL/GenBank/DDBJ databases">
        <authorList>
            <person name="Peeters C."/>
        </authorList>
    </citation>
    <scope>NUCLEOTIDE SEQUENCE [LARGE SCALE GENOMIC DNA]</scope>
    <source>
        <strain evidence="4 5">LMG 31118</strain>
    </source>
</reference>
<dbReference type="RefSeq" id="WP_150626043.1">
    <property type="nucleotide sequence ID" value="NZ_CABPSQ010000005.1"/>
</dbReference>
<dbReference type="InterPro" id="IPR010080">
    <property type="entry name" value="Thioester_reductase-like_dom"/>
</dbReference>
<dbReference type="InterPro" id="IPR010071">
    <property type="entry name" value="AA_adenyl_dom"/>
</dbReference>
<dbReference type="InterPro" id="IPR013120">
    <property type="entry name" value="FAR_NAD-bd"/>
</dbReference>
<dbReference type="InterPro" id="IPR036736">
    <property type="entry name" value="ACP-like_sf"/>
</dbReference>
<dbReference type="InterPro" id="IPR042099">
    <property type="entry name" value="ANL_N_sf"/>
</dbReference>
<dbReference type="OrthoDB" id="6297021at2"/>